<dbReference type="EMBL" id="QJKJ01002956">
    <property type="protein sequence ID" value="RDY00590.1"/>
    <property type="molecule type" value="Genomic_DNA"/>
</dbReference>
<organism evidence="9 10">
    <name type="scientific">Mucuna pruriens</name>
    <name type="common">Velvet bean</name>
    <name type="synonym">Dolichos pruriens</name>
    <dbReference type="NCBI Taxonomy" id="157652"/>
    <lineage>
        <taxon>Eukaryota</taxon>
        <taxon>Viridiplantae</taxon>
        <taxon>Streptophyta</taxon>
        <taxon>Embryophyta</taxon>
        <taxon>Tracheophyta</taxon>
        <taxon>Spermatophyta</taxon>
        <taxon>Magnoliopsida</taxon>
        <taxon>eudicotyledons</taxon>
        <taxon>Gunneridae</taxon>
        <taxon>Pentapetalae</taxon>
        <taxon>rosids</taxon>
        <taxon>fabids</taxon>
        <taxon>Fabales</taxon>
        <taxon>Fabaceae</taxon>
        <taxon>Papilionoideae</taxon>
        <taxon>50 kb inversion clade</taxon>
        <taxon>NPAAA clade</taxon>
        <taxon>indigoferoid/millettioid clade</taxon>
        <taxon>Phaseoleae</taxon>
        <taxon>Mucuna</taxon>
    </lineage>
</organism>
<dbReference type="AlphaFoldDB" id="A0A371HCT2"/>
<keyword evidence="10" id="KW-1185">Reference proteome</keyword>
<evidence type="ECO:0000256" key="5">
    <source>
        <dbReference type="ARBA" id="ARBA00022989"/>
    </source>
</evidence>
<dbReference type="PANTHER" id="PTHR46084">
    <property type="entry name" value="PROTEIN MALE DISCOVERER 2"/>
    <property type="match status" value="1"/>
</dbReference>
<dbReference type="STRING" id="157652.A0A371HCT2"/>
<keyword evidence="3" id="KW-0732">Signal</keyword>
<comment type="subcellular location">
    <subcellularLocation>
        <location evidence="7">Endomembrane system</location>
        <topology evidence="7">Single-pass type I membrane protein</topology>
    </subcellularLocation>
</comment>
<keyword evidence="2" id="KW-0812">Transmembrane</keyword>
<keyword evidence="5" id="KW-1133">Transmembrane helix</keyword>
<keyword evidence="1" id="KW-0433">Leucine-rich repeat</keyword>
<evidence type="ECO:0000313" key="10">
    <source>
        <dbReference type="Proteomes" id="UP000257109"/>
    </source>
</evidence>
<evidence type="ECO:0000256" key="3">
    <source>
        <dbReference type="ARBA" id="ARBA00022729"/>
    </source>
</evidence>
<dbReference type="OrthoDB" id="986164at2759"/>
<evidence type="ECO:0000313" key="9">
    <source>
        <dbReference type="EMBL" id="RDY00590.1"/>
    </source>
</evidence>
<evidence type="ECO:0000259" key="8">
    <source>
        <dbReference type="Pfam" id="PF08263"/>
    </source>
</evidence>
<dbReference type="SUPFAM" id="SSF52058">
    <property type="entry name" value="L domain-like"/>
    <property type="match status" value="1"/>
</dbReference>
<keyword evidence="4" id="KW-0677">Repeat</keyword>
<proteinExistence type="predicted"/>
<dbReference type="PANTHER" id="PTHR46084:SF4">
    <property type="entry name" value="PROTEIN KINASE DOMAIN-CONTAINING PROTEIN"/>
    <property type="match status" value="1"/>
</dbReference>
<evidence type="ECO:0000256" key="7">
    <source>
        <dbReference type="ARBA" id="ARBA00046288"/>
    </source>
</evidence>
<feature type="non-terminal residue" evidence="9">
    <location>
        <position position="1"/>
    </location>
</feature>
<evidence type="ECO:0000256" key="2">
    <source>
        <dbReference type="ARBA" id="ARBA00022692"/>
    </source>
</evidence>
<accession>A0A371HCT2</accession>
<dbReference type="Gene3D" id="3.80.10.10">
    <property type="entry name" value="Ribonuclease Inhibitor"/>
    <property type="match status" value="1"/>
</dbReference>
<comment type="caution">
    <text evidence="9">The sequence shown here is derived from an EMBL/GenBank/DDBJ whole genome shotgun (WGS) entry which is preliminary data.</text>
</comment>
<evidence type="ECO:0000256" key="6">
    <source>
        <dbReference type="ARBA" id="ARBA00023136"/>
    </source>
</evidence>
<evidence type="ECO:0000256" key="4">
    <source>
        <dbReference type="ARBA" id="ARBA00022737"/>
    </source>
</evidence>
<dbReference type="GO" id="GO:0012505">
    <property type="term" value="C:endomembrane system"/>
    <property type="evidence" value="ECO:0007669"/>
    <property type="project" value="UniProtKB-SubCell"/>
</dbReference>
<name>A0A371HCT2_MUCPR</name>
<reference evidence="9" key="1">
    <citation type="submission" date="2018-05" db="EMBL/GenBank/DDBJ databases">
        <title>Draft genome of Mucuna pruriens seed.</title>
        <authorList>
            <person name="Nnadi N.E."/>
            <person name="Vos R."/>
            <person name="Hasami M.H."/>
            <person name="Devisetty U.K."/>
            <person name="Aguiy J.C."/>
        </authorList>
    </citation>
    <scope>NUCLEOTIDE SEQUENCE [LARGE SCALE GENOMIC DNA]</scope>
    <source>
        <strain evidence="9">JCA_2017</strain>
    </source>
</reference>
<keyword evidence="6" id="KW-0472">Membrane</keyword>
<dbReference type="InterPro" id="IPR013210">
    <property type="entry name" value="LRR_N_plant-typ"/>
</dbReference>
<dbReference type="Proteomes" id="UP000257109">
    <property type="component" value="Unassembled WGS sequence"/>
</dbReference>
<evidence type="ECO:0000256" key="1">
    <source>
        <dbReference type="ARBA" id="ARBA00022614"/>
    </source>
</evidence>
<dbReference type="Pfam" id="PF08263">
    <property type="entry name" value="LRRNT_2"/>
    <property type="match status" value="1"/>
</dbReference>
<dbReference type="InterPro" id="IPR032675">
    <property type="entry name" value="LRR_dom_sf"/>
</dbReference>
<sequence length="119" mass="13292">MVDDRWQRLVADGGGRRRTHKTQAEQNSALIPTLLKFKQGNEKDIFDALMNWGNDEVVVDHCNWFGIECSDGRVNNSFYGNVIEGIAQLNELEVLDLGDNNFNGSLPTDPGNNISLTIL</sequence>
<protein>
    <submittedName>
        <fullName evidence="9">Protein MALE DISCOVERER 2</fullName>
    </submittedName>
</protein>
<gene>
    <name evidence="9" type="primary">MDIS2</name>
    <name evidence="9" type="ORF">CR513_16207</name>
</gene>
<feature type="domain" description="Leucine-rich repeat-containing N-terminal plant-type" evidence="8">
    <location>
        <begin position="33"/>
        <end position="70"/>
    </location>
</feature>